<dbReference type="GO" id="GO:1990180">
    <property type="term" value="P:mitochondrial tRNA 3'-end processing"/>
    <property type="evidence" value="ECO:0007669"/>
    <property type="project" value="TreeGrafter"/>
</dbReference>
<gene>
    <name evidence="13" type="ORF">HPP92_023554</name>
</gene>
<dbReference type="OrthoDB" id="527344at2759"/>
<dbReference type="Proteomes" id="UP000639772">
    <property type="component" value="Chromosome 13"/>
</dbReference>
<dbReference type="GO" id="GO:0046872">
    <property type="term" value="F:metal ion binding"/>
    <property type="evidence" value="ECO:0007669"/>
    <property type="project" value="UniProtKB-KW"/>
</dbReference>
<dbReference type="Pfam" id="PF13691">
    <property type="entry name" value="Lactamase_B_4"/>
    <property type="match status" value="1"/>
</dbReference>
<evidence type="ECO:0000256" key="6">
    <source>
        <dbReference type="ARBA" id="ARBA00022722"/>
    </source>
</evidence>
<comment type="caution">
    <text evidence="13">The sequence shown here is derived from an EMBL/GenBank/DDBJ whole genome shotgun (WGS) entry which is preliminary data.</text>
</comment>
<evidence type="ECO:0000256" key="8">
    <source>
        <dbReference type="ARBA" id="ARBA00022759"/>
    </source>
</evidence>
<dbReference type="GO" id="GO:0005739">
    <property type="term" value="C:mitochondrion"/>
    <property type="evidence" value="ECO:0007669"/>
    <property type="project" value="TreeGrafter"/>
</dbReference>
<keyword evidence="10" id="KW-0862">Zinc</keyword>
<comment type="cofactor">
    <cofactor evidence="2">
        <name>Zn(2+)</name>
        <dbReference type="ChEBI" id="CHEBI:29105"/>
    </cofactor>
</comment>
<keyword evidence="8" id="KW-0255">Endonuclease</keyword>
<evidence type="ECO:0000256" key="7">
    <source>
        <dbReference type="ARBA" id="ARBA00022723"/>
    </source>
</evidence>
<dbReference type="AlphaFoldDB" id="A0A835PKT7"/>
<evidence type="ECO:0000256" key="11">
    <source>
        <dbReference type="SAM" id="MobiDB-lite"/>
    </source>
</evidence>
<keyword evidence="7" id="KW-0479">Metal-binding</keyword>
<keyword evidence="9" id="KW-0378">Hydrolase</keyword>
<dbReference type="EC" id="3.1.26.11" evidence="4"/>
<keyword evidence="6" id="KW-0540">Nuclease</keyword>
<evidence type="ECO:0000313" key="14">
    <source>
        <dbReference type="Proteomes" id="UP000639772"/>
    </source>
</evidence>
<evidence type="ECO:0000256" key="5">
    <source>
        <dbReference type="ARBA" id="ARBA00022694"/>
    </source>
</evidence>
<evidence type="ECO:0000259" key="12">
    <source>
        <dbReference type="Pfam" id="PF13691"/>
    </source>
</evidence>
<dbReference type="GO" id="GO:0042781">
    <property type="term" value="F:3'-tRNA processing endoribonuclease activity"/>
    <property type="evidence" value="ECO:0007669"/>
    <property type="project" value="UniProtKB-EC"/>
</dbReference>
<evidence type="ECO:0000256" key="1">
    <source>
        <dbReference type="ARBA" id="ARBA00000402"/>
    </source>
</evidence>
<evidence type="ECO:0000256" key="4">
    <source>
        <dbReference type="ARBA" id="ARBA00012477"/>
    </source>
</evidence>
<proteinExistence type="inferred from homology"/>
<dbReference type="PANTHER" id="PTHR12553:SF49">
    <property type="entry name" value="ZINC PHOSPHODIESTERASE ELAC PROTEIN 2"/>
    <property type="match status" value="1"/>
</dbReference>
<comment type="similarity">
    <text evidence="3">Belongs to the RNase Z family.</text>
</comment>
<dbReference type="InterPro" id="IPR036866">
    <property type="entry name" value="RibonucZ/Hydroxyglut_hydro"/>
</dbReference>
<feature type="region of interest" description="Disordered" evidence="11">
    <location>
        <begin position="51"/>
        <end position="82"/>
    </location>
</feature>
<dbReference type="InterPro" id="IPR027794">
    <property type="entry name" value="tRNase_Z_dom"/>
</dbReference>
<dbReference type="EMBL" id="JADCNM010000013">
    <property type="protein sequence ID" value="KAG0455766.1"/>
    <property type="molecule type" value="Genomic_DNA"/>
</dbReference>
<evidence type="ECO:0000256" key="3">
    <source>
        <dbReference type="ARBA" id="ARBA00007823"/>
    </source>
</evidence>
<keyword evidence="5" id="KW-0819">tRNA processing</keyword>
<evidence type="ECO:0000313" key="13">
    <source>
        <dbReference type="EMBL" id="KAG0455766.1"/>
    </source>
</evidence>
<organism evidence="13 14">
    <name type="scientific">Vanilla planifolia</name>
    <name type="common">Vanilla</name>
    <dbReference type="NCBI Taxonomy" id="51239"/>
    <lineage>
        <taxon>Eukaryota</taxon>
        <taxon>Viridiplantae</taxon>
        <taxon>Streptophyta</taxon>
        <taxon>Embryophyta</taxon>
        <taxon>Tracheophyta</taxon>
        <taxon>Spermatophyta</taxon>
        <taxon>Magnoliopsida</taxon>
        <taxon>Liliopsida</taxon>
        <taxon>Asparagales</taxon>
        <taxon>Orchidaceae</taxon>
        <taxon>Vanilloideae</taxon>
        <taxon>Vanilleae</taxon>
        <taxon>Vanilla</taxon>
    </lineage>
</organism>
<evidence type="ECO:0000256" key="9">
    <source>
        <dbReference type="ARBA" id="ARBA00022801"/>
    </source>
</evidence>
<feature type="domain" description="tRNase Z endonuclease" evidence="12">
    <location>
        <begin position="139"/>
        <end position="195"/>
    </location>
</feature>
<name>A0A835PKT7_VANPL</name>
<dbReference type="PANTHER" id="PTHR12553">
    <property type="entry name" value="ZINC PHOSPHODIESTERASE ELAC PROTEIN 2"/>
    <property type="match status" value="1"/>
</dbReference>
<accession>A0A835PKT7</accession>
<evidence type="ECO:0000256" key="2">
    <source>
        <dbReference type="ARBA" id="ARBA00001947"/>
    </source>
</evidence>
<sequence>MSHISTLRFLCHSSFLCANPIFERSPFSSLLPKQRALFSCQSGTLPVFGCAGRRGRRQPGGGGNGRFQRRKGSSTLREKSKETAPLLVPEMEEKEAVAGYNKKRAEGRDKRNRTRTLQLKTRKLNPVSTTCYVQILGTGMDTQDTSPSVFLFFDKQRFIFNAGEGCSGSALSTKLNYQRLIIYSLRRVSSETTGGLPGLLLTLAGIGEEGISVHPCDVLGPSVPGPIVILVDCPTESYGRTV</sequence>
<evidence type="ECO:0000256" key="10">
    <source>
        <dbReference type="ARBA" id="ARBA00022833"/>
    </source>
</evidence>
<dbReference type="Gene3D" id="3.60.15.10">
    <property type="entry name" value="Ribonuclease Z/Hydroxyacylglutathione hydrolase-like"/>
    <property type="match status" value="1"/>
</dbReference>
<dbReference type="InterPro" id="IPR047151">
    <property type="entry name" value="RNZ2-like"/>
</dbReference>
<reference evidence="13 14" key="1">
    <citation type="journal article" date="2020" name="Nat. Food">
        <title>A phased Vanilla planifolia genome enables genetic improvement of flavour and production.</title>
        <authorList>
            <person name="Hasing T."/>
            <person name="Tang H."/>
            <person name="Brym M."/>
            <person name="Khazi F."/>
            <person name="Huang T."/>
            <person name="Chambers A.H."/>
        </authorList>
    </citation>
    <scope>NUCLEOTIDE SEQUENCE [LARGE SCALE GENOMIC DNA]</scope>
    <source>
        <tissue evidence="13">Leaf</tissue>
    </source>
</reference>
<comment type="catalytic activity">
    <reaction evidence="1">
        <text>Endonucleolytic cleavage of RNA, removing extra 3' nucleotides from tRNA precursor, generating 3' termini of tRNAs. A 3'-hydroxy group is left at the tRNA terminus and a 5'-phosphoryl group is left at the trailer molecule.</text>
        <dbReference type="EC" id="3.1.26.11"/>
    </reaction>
</comment>
<protein>
    <recommendedName>
        <fullName evidence="4">ribonuclease Z</fullName>
        <ecNumber evidence="4">3.1.26.11</ecNumber>
    </recommendedName>
</protein>